<gene>
    <name evidence="8" type="primary">pso2</name>
    <name evidence="8" type="ORF">GGI25_000211</name>
</gene>
<feature type="region of interest" description="Disordered" evidence="6">
    <location>
        <begin position="61"/>
        <end position="88"/>
    </location>
</feature>
<dbReference type="GO" id="GO:0003684">
    <property type="term" value="F:damaged DNA binding"/>
    <property type="evidence" value="ECO:0007669"/>
    <property type="project" value="TreeGrafter"/>
</dbReference>
<evidence type="ECO:0000256" key="4">
    <source>
        <dbReference type="ARBA" id="ARBA00023204"/>
    </source>
</evidence>
<reference evidence="8" key="1">
    <citation type="submission" date="2022-07" db="EMBL/GenBank/DDBJ databases">
        <title>Phylogenomic reconstructions and comparative analyses of Kickxellomycotina fungi.</title>
        <authorList>
            <person name="Reynolds N.K."/>
            <person name="Stajich J.E."/>
            <person name="Barry K."/>
            <person name="Grigoriev I.V."/>
            <person name="Crous P."/>
            <person name="Smith M.E."/>
        </authorList>
    </citation>
    <scope>NUCLEOTIDE SEQUENCE</scope>
    <source>
        <strain evidence="8">NRRL 3115</strain>
    </source>
</reference>
<dbReference type="OrthoDB" id="262529at2759"/>
<dbReference type="GO" id="GO:0005634">
    <property type="term" value="C:nucleus"/>
    <property type="evidence" value="ECO:0007669"/>
    <property type="project" value="UniProtKB-SubCell"/>
</dbReference>
<dbReference type="GO" id="GO:0036297">
    <property type="term" value="P:interstrand cross-link repair"/>
    <property type="evidence" value="ECO:0007669"/>
    <property type="project" value="TreeGrafter"/>
</dbReference>
<protein>
    <submittedName>
        <fullName evidence="8">Repair protein PSO2 SNM1</fullName>
    </submittedName>
</protein>
<dbReference type="Proteomes" id="UP001151518">
    <property type="component" value="Unassembled WGS sequence"/>
</dbReference>
<dbReference type="GO" id="GO:0006303">
    <property type="term" value="P:double-strand break repair via nonhomologous end joining"/>
    <property type="evidence" value="ECO:0007669"/>
    <property type="project" value="TreeGrafter"/>
</dbReference>
<keyword evidence="4" id="KW-0234">DNA repair</keyword>
<accession>A0A9W8GD07</accession>
<dbReference type="GO" id="GO:0035312">
    <property type="term" value="F:5'-3' DNA exonuclease activity"/>
    <property type="evidence" value="ECO:0007669"/>
    <property type="project" value="TreeGrafter"/>
</dbReference>
<dbReference type="CDD" id="cd16273">
    <property type="entry name" value="SNM1A-1C-like_MBL-fold"/>
    <property type="match status" value="1"/>
</dbReference>
<evidence type="ECO:0000259" key="7">
    <source>
        <dbReference type="Pfam" id="PF07522"/>
    </source>
</evidence>
<dbReference type="PANTHER" id="PTHR23240:SF6">
    <property type="entry name" value="DNA CROSS-LINK REPAIR 1A PROTEIN"/>
    <property type="match status" value="1"/>
</dbReference>
<evidence type="ECO:0000313" key="9">
    <source>
        <dbReference type="Proteomes" id="UP001151518"/>
    </source>
</evidence>
<keyword evidence="5" id="KW-0539">Nucleus</keyword>
<dbReference type="EMBL" id="JANBTW010000002">
    <property type="protein sequence ID" value="KAJ2680907.1"/>
    <property type="molecule type" value="Genomic_DNA"/>
</dbReference>
<dbReference type="InterPro" id="IPR011084">
    <property type="entry name" value="DRMBL"/>
</dbReference>
<sequence length="667" mass="73687">MEAHNSAKGQETHMPSELTCPLCQAKLSHLTTSQAEHHVNGCLDVIVLEEKKSLVIHKKAVAAQRPNKPQADDHLQKPSIAESRTADKSPVVEFTDSTVGFNGIPIEGMLLEIEKTQLTPERKGPVDGYTFVYDDHSSTQDSQLELHRPQKALPAYKKIPGTSFTVDAFKYGHVDFCSAYFLTHFHSDHYGGLTRSFAGHIYCPRITANCVVNIIGVKPTYVHALPMNTRCIVHGVYVTLLDAEHCPGACIILFEIPDRQNGQDVTRIVHTGDFRASSRHISQIARVFGTCLETPLTPDMITSIQDGPGLSLNCDFAIDSVYLDTTYLEPKYSFPQQSRVVSVVGEFCRQINADPTYLPRFLQNVSPKKKQKTQPHSQITQWFRPVHSALASFAGTKSAPSKTASAKSRVLFVVGTYSIGKERLFIEIARQIGSKIHANAQKRRIIECISSSSLQSMLADDMLKAQVHAVPMSQVNMRGMTQHLEMLQKKGAPFTRIVAFSPTGWSHAGPYIPGPIEHEASPDTRPIPVAGSKLDNACGAGDAKLVAELFAQSARLHDGCDFGLEKLKPRGSSSCITIFPVPYSEHSSFAELARFICSLNIKQIIPTVFSGNDTKNTMANDWLRHWQELKAEYQKRAKELAGSPAESSCRLPHRPACPVTFCPNDPY</sequence>
<dbReference type="Pfam" id="PF07522">
    <property type="entry name" value="DRMBL"/>
    <property type="match status" value="1"/>
</dbReference>
<dbReference type="Gene3D" id="3.60.15.10">
    <property type="entry name" value="Ribonuclease Z/Hydroxyacylglutathione hydrolase-like"/>
    <property type="match status" value="1"/>
</dbReference>
<comment type="caution">
    <text evidence="8">The sequence shown here is derived from an EMBL/GenBank/DDBJ whole genome shotgun (WGS) entry which is preliminary data.</text>
</comment>
<organism evidence="8 9">
    <name type="scientific">Coemansia spiralis</name>
    <dbReference type="NCBI Taxonomy" id="417178"/>
    <lineage>
        <taxon>Eukaryota</taxon>
        <taxon>Fungi</taxon>
        <taxon>Fungi incertae sedis</taxon>
        <taxon>Zoopagomycota</taxon>
        <taxon>Kickxellomycotina</taxon>
        <taxon>Kickxellomycetes</taxon>
        <taxon>Kickxellales</taxon>
        <taxon>Kickxellaceae</taxon>
        <taxon>Coemansia</taxon>
    </lineage>
</organism>
<dbReference type="SUPFAM" id="SSF56281">
    <property type="entry name" value="Metallo-hydrolase/oxidoreductase"/>
    <property type="match status" value="1"/>
</dbReference>
<dbReference type="PANTHER" id="PTHR23240">
    <property type="entry name" value="DNA CROSS-LINK REPAIR PROTEIN PSO2/SNM1-RELATED"/>
    <property type="match status" value="1"/>
</dbReference>
<dbReference type="InterPro" id="IPR036866">
    <property type="entry name" value="RibonucZ/Hydroxyglut_hydro"/>
</dbReference>
<evidence type="ECO:0000256" key="5">
    <source>
        <dbReference type="ARBA" id="ARBA00023242"/>
    </source>
</evidence>
<evidence type="ECO:0000256" key="2">
    <source>
        <dbReference type="ARBA" id="ARBA00010304"/>
    </source>
</evidence>
<evidence type="ECO:0000256" key="6">
    <source>
        <dbReference type="SAM" id="MobiDB-lite"/>
    </source>
</evidence>
<dbReference type="Gene3D" id="3.40.50.12650">
    <property type="match status" value="1"/>
</dbReference>
<dbReference type="AlphaFoldDB" id="A0A9W8GD07"/>
<name>A0A9W8GD07_9FUNG</name>
<evidence type="ECO:0000256" key="3">
    <source>
        <dbReference type="ARBA" id="ARBA00022763"/>
    </source>
</evidence>
<comment type="subcellular location">
    <subcellularLocation>
        <location evidence="1">Nucleus</location>
    </subcellularLocation>
</comment>
<proteinExistence type="inferred from homology"/>
<evidence type="ECO:0000256" key="1">
    <source>
        <dbReference type="ARBA" id="ARBA00004123"/>
    </source>
</evidence>
<evidence type="ECO:0000313" key="8">
    <source>
        <dbReference type="EMBL" id="KAJ2680907.1"/>
    </source>
</evidence>
<comment type="similarity">
    <text evidence="2">Belongs to the DNA repair metallo-beta-lactamase (DRMBL) family.</text>
</comment>
<feature type="domain" description="DNA repair metallo-beta-lactamase" evidence="7">
    <location>
        <begin position="454"/>
        <end position="611"/>
    </location>
</feature>
<keyword evidence="3" id="KW-0227">DNA damage</keyword>